<feature type="domain" description="Major facilitator superfamily (MFS) profile" evidence="10">
    <location>
        <begin position="15"/>
        <end position="389"/>
    </location>
</feature>
<evidence type="ECO:0000256" key="3">
    <source>
        <dbReference type="ARBA" id="ARBA00022475"/>
    </source>
</evidence>
<evidence type="ECO:0000313" key="11">
    <source>
        <dbReference type="EMBL" id="KPD02694.1"/>
    </source>
</evidence>
<keyword evidence="5 9" id="KW-0762">Sugar transport</keyword>
<evidence type="ECO:0000256" key="1">
    <source>
        <dbReference type="ARBA" id="ARBA00004651"/>
    </source>
</evidence>
<keyword evidence="6 9" id="KW-0812">Transmembrane</keyword>
<dbReference type="GO" id="GO:0005886">
    <property type="term" value="C:plasma membrane"/>
    <property type="evidence" value="ECO:0007669"/>
    <property type="project" value="UniProtKB-SubCell"/>
</dbReference>
<accession>A0A0N0ZAT0</accession>
<dbReference type="OrthoDB" id="9788453at2"/>
<keyword evidence="12" id="KW-1185">Reference proteome</keyword>
<feature type="transmembrane region" description="Helical" evidence="9">
    <location>
        <begin position="366"/>
        <end position="385"/>
    </location>
</feature>
<reference evidence="11 12" key="1">
    <citation type="submission" date="2015-07" db="EMBL/GenBank/DDBJ databases">
        <title>ATOL: Assembling a taxonomically balanced genome-scale reconstruction of the evolutionary history of the Enterobacteriaceae.</title>
        <authorList>
            <person name="Plunkett G.III."/>
            <person name="Neeno-Eckwall E.C."/>
            <person name="Glasner J.D."/>
            <person name="Perna N.T."/>
        </authorList>
    </citation>
    <scope>NUCLEOTIDE SEQUENCE [LARGE SCALE GENOMIC DNA]</scope>
    <source>
        <strain evidence="11 12">ATCC 35017</strain>
    </source>
</reference>
<dbReference type="Gene3D" id="1.20.1250.20">
    <property type="entry name" value="MFS general substrate transporter like domains"/>
    <property type="match status" value="1"/>
</dbReference>
<comment type="similarity">
    <text evidence="9">Belongs to the major facilitator superfamily. SotB (TC 2.A.1.2) family.</text>
</comment>
<proteinExistence type="inferred from homology"/>
<protein>
    <recommendedName>
        <fullName evidence="9">Probable sugar efflux transporter</fullName>
    </recommendedName>
</protein>
<name>A0A0N0ZAT0_9GAMM</name>
<feature type="transmembrane region" description="Helical" evidence="9">
    <location>
        <begin position="81"/>
        <end position="102"/>
    </location>
</feature>
<dbReference type="PANTHER" id="PTHR43124:SF4">
    <property type="entry name" value="SUGAR EFFLUX TRANSPORTER"/>
    <property type="match status" value="1"/>
</dbReference>
<dbReference type="Proteomes" id="UP000053226">
    <property type="component" value="Unassembled WGS sequence"/>
</dbReference>
<evidence type="ECO:0000256" key="9">
    <source>
        <dbReference type="HAMAP-Rule" id="MF_00517"/>
    </source>
</evidence>
<feature type="transmembrane region" description="Helical" evidence="9">
    <location>
        <begin position="273"/>
        <end position="293"/>
    </location>
</feature>
<dbReference type="AlphaFoldDB" id="A0A0N0ZAT0"/>
<evidence type="ECO:0000256" key="7">
    <source>
        <dbReference type="ARBA" id="ARBA00022989"/>
    </source>
</evidence>
<evidence type="ECO:0000313" key="12">
    <source>
        <dbReference type="Proteomes" id="UP000053226"/>
    </source>
</evidence>
<sequence>MNNISQVSRKTAWTRVIALSIAAFVFNTTEFVPVALLSDIAESFNMSAAHTGLIITIYAWVVALMSLPLMLLTSKIERRKLLAILFIIFVISHIVSGFAWSFEVLVGGRIGIALSHAVFWSITASLAIRVAPPGKKAQALGLLATGTALATVLGLPIGRIIGQWLGWRVTFLCIGAIALFTMIILVRFLPKLPSEHSGTFKSLPVILKRPALVGIFALTVIVMTAHFTAYSYIEPFVREVARQSEDFTTLILLIFGGAGIIGSVIFGRYSNKLGLVFLPAAIAMLTVSLLFLMKVGGESWSLILLTIFWGMAIMCIGLGMQVKVIDLSPDATDLSMAIFSGIVNLGIGGGALLGNQVITHLGMTNIGYVGAGLSFLSLLWCVYIFRRYRQAFSDITPPAASSTSI</sequence>
<evidence type="ECO:0000256" key="4">
    <source>
        <dbReference type="ARBA" id="ARBA00022519"/>
    </source>
</evidence>
<dbReference type="PANTHER" id="PTHR43124">
    <property type="entry name" value="PURINE EFFLUX PUMP PBUE"/>
    <property type="match status" value="1"/>
</dbReference>
<dbReference type="InterPro" id="IPR020846">
    <property type="entry name" value="MFS_dom"/>
</dbReference>
<dbReference type="EMBL" id="LGAA01000018">
    <property type="protein sequence ID" value="KPD02694.1"/>
    <property type="molecule type" value="Genomic_DNA"/>
</dbReference>
<evidence type="ECO:0000256" key="6">
    <source>
        <dbReference type="ARBA" id="ARBA00022692"/>
    </source>
</evidence>
<gene>
    <name evidence="9" type="primary">sotB</name>
    <name evidence="11" type="ORF">M992_1849</name>
</gene>
<evidence type="ECO:0000256" key="2">
    <source>
        <dbReference type="ARBA" id="ARBA00022448"/>
    </source>
</evidence>
<dbReference type="RefSeq" id="WP_053908248.1">
    <property type="nucleotide sequence ID" value="NZ_CAWMUS010000018.1"/>
</dbReference>
<keyword evidence="2 9" id="KW-0813">Transport</keyword>
<feature type="transmembrane region" description="Helical" evidence="9">
    <location>
        <begin position="167"/>
        <end position="189"/>
    </location>
</feature>
<dbReference type="GO" id="GO:0015144">
    <property type="term" value="F:carbohydrate transmembrane transporter activity"/>
    <property type="evidence" value="ECO:0007669"/>
    <property type="project" value="UniProtKB-UniRule"/>
</dbReference>
<dbReference type="NCBIfam" id="NF002921">
    <property type="entry name" value="PRK03545.1"/>
    <property type="match status" value="1"/>
</dbReference>
<feature type="transmembrane region" description="Helical" evidence="9">
    <location>
        <begin position="108"/>
        <end position="128"/>
    </location>
</feature>
<dbReference type="HAMAP" id="MF_00517">
    <property type="entry name" value="MFS_SotB"/>
    <property type="match status" value="1"/>
</dbReference>
<dbReference type="SUPFAM" id="SSF103473">
    <property type="entry name" value="MFS general substrate transporter"/>
    <property type="match status" value="1"/>
</dbReference>
<evidence type="ECO:0000256" key="8">
    <source>
        <dbReference type="ARBA" id="ARBA00023136"/>
    </source>
</evidence>
<keyword evidence="3 9" id="KW-1003">Cell membrane</keyword>
<dbReference type="PROSITE" id="PS50850">
    <property type="entry name" value="MFS"/>
    <property type="match status" value="1"/>
</dbReference>
<feature type="transmembrane region" description="Helical" evidence="9">
    <location>
        <begin position="299"/>
        <end position="322"/>
    </location>
</feature>
<comment type="subcellular location">
    <subcellularLocation>
        <location evidence="1 9">Cell membrane</location>
        <topology evidence="1 9">Multi-pass membrane protein</topology>
    </subcellularLocation>
</comment>
<feature type="transmembrane region" description="Helical" evidence="9">
    <location>
        <begin position="334"/>
        <end position="354"/>
    </location>
</feature>
<dbReference type="InterPro" id="IPR023495">
    <property type="entry name" value="Sugar_effux_transptr_put"/>
</dbReference>
<dbReference type="InterPro" id="IPR050189">
    <property type="entry name" value="MFS_Efflux_Transporters"/>
</dbReference>
<keyword evidence="4" id="KW-0997">Cell inner membrane</keyword>
<feature type="transmembrane region" description="Helical" evidence="9">
    <location>
        <begin position="12"/>
        <end position="36"/>
    </location>
</feature>
<keyword evidence="8 9" id="KW-0472">Membrane</keyword>
<dbReference type="InterPro" id="IPR036259">
    <property type="entry name" value="MFS_trans_sf"/>
</dbReference>
<dbReference type="InterPro" id="IPR011701">
    <property type="entry name" value="MFS"/>
</dbReference>
<feature type="transmembrane region" description="Helical" evidence="9">
    <location>
        <begin position="210"/>
        <end position="227"/>
    </location>
</feature>
<evidence type="ECO:0000259" key="10">
    <source>
        <dbReference type="PROSITE" id="PS50850"/>
    </source>
</evidence>
<keyword evidence="7 9" id="KW-1133">Transmembrane helix</keyword>
<dbReference type="Pfam" id="PF07690">
    <property type="entry name" value="MFS_1"/>
    <property type="match status" value="1"/>
</dbReference>
<comment type="caution">
    <text evidence="11">The sequence shown here is derived from an EMBL/GenBank/DDBJ whole genome shotgun (WGS) entry which is preliminary data.</text>
</comment>
<comment type="function">
    <text evidence="9">Involved in the efflux of sugars. The physiological role may be the reduction of the intracellular concentration of toxic sugars or sugar metabolites.</text>
</comment>
<feature type="transmembrane region" description="Helical" evidence="9">
    <location>
        <begin position="48"/>
        <end position="69"/>
    </location>
</feature>
<evidence type="ECO:0000256" key="5">
    <source>
        <dbReference type="ARBA" id="ARBA00022597"/>
    </source>
</evidence>
<feature type="transmembrane region" description="Helical" evidence="9">
    <location>
        <begin position="247"/>
        <end position="266"/>
    </location>
</feature>
<feature type="transmembrane region" description="Helical" evidence="9">
    <location>
        <begin position="140"/>
        <end position="161"/>
    </location>
</feature>
<organism evidence="11 12">
    <name type="scientific">Moellerella wisconsensis ATCC 35017</name>
    <dbReference type="NCBI Taxonomy" id="1354267"/>
    <lineage>
        <taxon>Bacteria</taxon>
        <taxon>Pseudomonadati</taxon>
        <taxon>Pseudomonadota</taxon>
        <taxon>Gammaproteobacteria</taxon>
        <taxon>Enterobacterales</taxon>
        <taxon>Morganellaceae</taxon>
        <taxon>Moellerella</taxon>
    </lineage>
</organism>
<dbReference type="CDD" id="cd17324">
    <property type="entry name" value="MFS_NepI_like"/>
    <property type="match status" value="1"/>
</dbReference>